<dbReference type="AlphaFoldDB" id="A0ABC7ZIT2"/>
<feature type="transmembrane region" description="Helical" evidence="1">
    <location>
        <begin position="327"/>
        <end position="351"/>
    </location>
</feature>
<evidence type="ECO:0000313" key="3">
    <source>
        <dbReference type="Proteomes" id="UP000005254"/>
    </source>
</evidence>
<accession>A0ABC7ZIT2</accession>
<protein>
    <recommendedName>
        <fullName evidence="4">Transmembrane protein</fullName>
    </recommendedName>
</protein>
<keyword evidence="1" id="KW-1133">Transmembrane helix</keyword>
<feature type="transmembrane region" description="Helical" evidence="1">
    <location>
        <begin position="371"/>
        <end position="398"/>
    </location>
</feature>
<gene>
    <name evidence="2" type="ORF">CM1_01890</name>
</gene>
<name>A0ABC7ZIT2_MYCGT</name>
<proteinExistence type="predicted"/>
<evidence type="ECO:0000256" key="1">
    <source>
        <dbReference type="SAM" id="Phobius"/>
    </source>
</evidence>
<keyword evidence="1" id="KW-0812">Transmembrane</keyword>
<dbReference type="RefSeq" id="WP_014894465.1">
    <property type="nucleotide sequence ID" value="NC_018497.1"/>
</dbReference>
<dbReference type="KEGG" id="mgx:CM1_01890"/>
<dbReference type="NCBIfam" id="NF045753">
    <property type="entry name" value="MPN449"/>
    <property type="match status" value="1"/>
</dbReference>
<organism evidence="2 3">
    <name type="scientific">Mycoplasmoides genitalium M6320</name>
    <dbReference type="NCBI Taxonomy" id="662945"/>
    <lineage>
        <taxon>Bacteria</taxon>
        <taxon>Bacillati</taxon>
        <taxon>Mycoplasmatota</taxon>
        <taxon>Mycoplasmoidales</taxon>
        <taxon>Mycoplasmoidaceae</taxon>
        <taxon>Mycoplasmoides</taxon>
    </lineage>
</organism>
<dbReference type="Proteomes" id="UP000005254">
    <property type="component" value="Chromosome"/>
</dbReference>
<keyword evidence="1" id="KW-0472">Membrane</keyword>
<evidence type="ECO:0000313" key="2">
    <source>
        <dbReference type="EMBL" id="AFQ04140.1"/>
    </source>
</evidence>
<dbReference type="EMBL" id="CP003772">
    <property type="protein sequence ID" value="AFQ04140.1"/>
    <property type="molecule type" value="Genomic_DNA"/>
</dbReference>
<reference evidence="2 3" key="1">
    <citation type="journal article" date="2012" name="J. Bacteriol.">
        <title>Draft Genome Sequences of Four Axenic Mycoplasma genitalium Strains Isolated from Denmark, Japan, and Australia.</title>
        <authorList>
            <person name="McGowin C.L."/>
            <person name="Ma L."/>
            <person name="Jensen J.S."/>
            <person name="Mancuso M.M."/>
            <person name="Hamasuna R."/>
            <person name="Adegboye D."/>
            <person name="Martin D.H."/>
        </authorList>
    </citation>
    <scope>NUCLEOTIDE SEQUENCE [LARGE SCALE GENOMIC DNA]</scope>
    <source>
        <strain evidence="2 3">M6320</strain>
    </source>
</reference>
<sequence length="443" mass="51146">MTFSEILTKVQNNLDIVFNNETLRTRIKTDSDFAKTILAQLKLLYFLEEKQKRVKTKKPDHFLFGSFHDKFIQLGQNQLSEKELKAAKFDLTDALDLANYLNVAVKNLFNKELNSFTKLAETQVKPVSELQENNKTVKDNPSFQTINNSQQLNSGLENNILQQTLQVRARDRAFGRFTSEKLVGKIFEFQFKSQWIKWAQLAIFISMIAIFFISIAYVVMVNVFFTHFVDKNSPLFNVNNDQNTVQQSNADTTNLNRFFALSSSNLITMIFLAFGGASFFFAFQGKPYSFATRGQTNRAMRYLRSEFGIKEFPKINDNYRYKVRIKWIFWTIFIFVFLNCIPGNIVRSGFWNAALIIRLFSENQLISVSPLFASYLIGIAWLFVFSIVPFSIISVIAFSLSPKLNLEQTNEIFNKYFQEELAKPITSDESKTTLDIPPPTIFG</sequence>
<feature type="transmembrane region" description="Helical" evidence="1">
    <location>
        <begin position="258"/>
        <end position="283"/>
    </location>
</feature>
<evidence type="ECO:0008006" key="4">
    <source>
        <dbReference type="Google" id="ProtNLM"/>
    </source>
</evidence>
<feature type="transmembrane region" description="Helical" evidence="1">
    <location>
        <begin position="201"/>
        <end position="225"/>
    </location>
</feature>